<protein>
    <submittedName>
        <fullName evidence="5">Helix-turn-helix transcriptional regulator</fullName>
    </submittedName>
</protein>
<dbReference type="AlphaFoldDB" id="A0A943DBQ7"/>
<dbReference type="InterPro" id="IPR053142">
    <property type="entry name" value="PchR_regulatory_protein"/>
</dbReference>
<dbReference type="InterPro" id="IPR018060">
    <property type="entry name" value="HTH_AraC"/>
</dbReference>
<proteinExistence type="predicted"/>
<comment type="caution">
    <text evidence="5">The sequence shown here is derived from an EMBL/GenBank/DDBJ whole genome shotgun (WGS) entry which is preliminary data.</text>
</comment>
<keyword evidence="2" id="KW-0238">DNA-binding</keyword>
<dbReference type="PROSITE" id="PS01124">
    <property type="entry name" value="HTH_ARAC_FAMILY_2"/>
    <property type="match status" value="1"/>
</dbReference>
<dbReference type="Gene3D" id="1.10.10.60">
    <property type="entry name" value="Homeodomain-like"/>
    <property type="match status" value="1"/>
</dbReference>
<keyword evidence="1" id="KW-0805">Transcription regulation</keyword>
<dbReference type="Proteomes" id="UP000759273">
    <property type="component" value="Unassembled WGS sequence"/>
</dbReference>
<evidence type="ECO:0000256" key="1">
    <source>
        <dbReference type="ARBA" id="ARBA00023015"/>
    </source>
</evidence>
<gene>
    <name evidence="5" type="ORF">KHY36_14005</name>
</gene>
<evidence type="ECO:0000313" key="6">
    <source>
        <dbReference type="Proteomes" id="UP000759273"/>
    </source>
</evidence>
<evidence type="ECO:0000256" key="3">
    <source>
        <dbReference type="ARBA" id="ARBA00023163"/>
    </source>
</evidence>
<dbReference type="PANTHER" id="PTHR47893">
    <property type="entry name" value="REGULATORY PROTEIN PCHR"/>
    <property type="match status" value="1"/>
</dbReference>
<dbReference type="Pfam" id="PF12833">
    <property type="entry name" value="HTH_18"/>
    <property type="match status" value="1"/>
</dbReference>
<dbReference type="SUPFAM" id="SSF46689">
    <property type="entry name" value="Homeodomain-like"/>
    <property type="match status" value="1"/>
</dbReference>
<dbReference type="SMART" id="SM00342">
    <property type="entry name" value="HTH_ARAC"/>
    <property type="match status" value="1"/>
</dbReference>
<dbReference type="InterPro" id="IPR020449">
    <property type="entry name" value="Tscrpt_reg_AraC-type_HTH"/>
</dbReference>
<feature type="domain" description="HTH araC/xylS-type" evidence="4">
    <location>
        <begin position="219"/>
        <end position="317"/>
    </location>
</feature>
<evidence type="ECO:0000313" key="5">
    <source>
        <dbReference type="EMBL" id="MBS5333625.1"/>
    </source>
</evidence>
<dbReference type="GO" id="GO:0003700">
    <property type="term" value="F:DNA-binding transcription factor activity"/>
    <property type="evidence" value="ECO:0007669"/>
    <property type="project" value="InterPro"/>
</dbReference>
<dbReference type="EMBL" id="JAGZGG010000049">
    <property type="protein sequence ID" value="MBS5333625.1"/>
    <property type="molecule type" value="Genomic_DNA"/>
</dbReference>
<accession>A0A943DBQ7</accession>
<evidence type="ECO:0000256" key="2">
    <source>
        <dbReference type="ARBA" id="ARBA00023125"/>
    </source>
</evidence>
<name>A0A943DBQ7_9FIRM</name>
<evidence type="ECO:0000259" key="4">
    <source>
        <dbReference type="PROSITE" id="PS01124"/>
    </source>
</evidence>
<sequence length="321" mass="36369">MTSEYMNNLYRDLLSNSPQTVTIPIPSDMGTGQIAQVVTKQGAVVSDWKMNYFSDMNVRGINSEDYIQMLFCLNDGVSWNIAGSREGACLAKGESCIYRGHGKMESLCYAQNSDFYFKNIKIPVPYFKRLLQDYFEDGEITVYEKKLLTGISKVSITPYMEHIFAELQDFTHYRGGLGYLFLESKIHELLSVYLSEVLELRILSPEYCCISKSERDCIIEAKRIIDSELAFAPSCEGLARQVQISVSKLSRGFSMMYGISVHAYVIEQRLERAAGLLLESNMNIGQIAVLVGYTKPSNFSAAFKKKYGVMPKDYREASRIK</sequence>
<reference evidence="5" key="1">
    <citation type="submission" date="2021-02" db="EMBL/GenBank/DDBJ databases">
        <title>Infant gut strain persistence is associated with maternal origin, phylogeny, and functional potential including surface adhesion and iron acquisition.</title>
        <authorList>
            <person name="Lou Y.C."/>
        </authorList>
    </citation>
    <scope>NUCLEOTIDE SEQUENCE</scope>
    <source>
        <strain evidence="5">L3_101_000M1_dasL3_101_000M1_concoct_87</strain>
    </source>
</reference>
<keyword evidence="3" id="KW-0804">Transcription</keyword>
<dbReference type="PANTHER" id="PTHR47893:SF1">
    <property type="entry name" value="REGULATORY PROTEIN PCHR"/>
    <property type="match status" value="1"/>
</dbReference>
<dbReference type="InterPro" id="IPR009057">
    <property type="entry name" value="Homeodomain-like_sf"/>
</dbReference>
<dbReference type="PRINTS" id="PR00032">
    <property type="entry name" value="HTHARAC"/>
</dbReference>
<organism evidence="5 6">
    <name type="scientific">Subdoligranulum variabile</name>
    <dbReference type="NCBI Taxonomy" id="214851"/>
    <lineage>
        <taxon>Bacteria</taxon>
        <taxon>Bacillati</taxon>
        <taxon>Bacillota</taxon>
        <taxon>Clostridia</taxon>
        <taxon>Eubacteriales</taxon>
        <taxon>Oscillospiraceae</taxon>
        <taxon>Subdoligranulum</taxon>
    </lineage>
</organism>
<dbReference type="GO" id="GO:0043565">
    <property type="term" value="F:sequence-specific DNA binding"/>
    <property type="evidence" value="ECO:0007669"/>
    <property type="project" value="InterPro"/>
</dbReference>